<organism evidence="3 4">
    <name type="scientific">Marinihelvus fidelis</name>
    <dbReference type="NCBI Taxonomy" id="2613842"/>
    <lineage>
        <taxon>Bacteria</taxon>
        <taxon>Pseudomonadati</taxon>
        <taxon>Pseudomonadota</taxon>
        <taxon>Gammaproteobacteria</taxon>
        <taxon>Chromatiales</taxon>
        <taxon>Wenzhouxiangellaceae</taxon>
        <taxon>Marinihelvus</taxon>
    </lineage>
</organism>
<dbReference type="Proteomes" id="UP000325372">
    <property type="component" value="Unassembled WGS sequence"/>
</dbReference>
<dbReference type="PANTHER" id="PTHR43792:SF1">
    <property type="entry name" value="N-ACETYLTRANSFERASE DOMAIN-CONTAINING PROTEIN"/>
    <property type="match status" value="1"/>
</dbReference>
<comment type="caution">
    <text evidence="3">The sequence shown here is derived from an EMBL/GenBank/DDBJ whole genome shotgun (WGS) entry which is preliminary data.</text>
</comment>
<dbReference type="InterPro" id="IPR016181">
    <property type="entry name" value="Acyl_CoA_acyltransferase"/>
</dbReference>
<evidence type="ECO:0000259" key="2">
    <source>
        <dbReference type="PROSITE" id="PS51186"/>
    </source>
</evidence>
<feature type="compositionally biased region" description="Polar residues" evidence="1">
    <location>
        <begin position="29"/>
        <end position="42"/>
    </location>
</feature>
<dbReference type="GO" id="GO:0016747">
    <property type="term" value="F:acyltransferase activity, transferring groups other than amino-acyl groups"/>
    <property type="evidence" value="ECO:0007669"/>
    <property type="project" value="InterPro"/>
</dbReference>
<feature type="region of interest" description="Disordered" evidence="1">
    <location>
        <begin position="1"/>
        <end position="47"/>
    </location>
</feature>
<gene>
    <name evidence="3" type="ORF">F3N42_06500</name>
</gene>
<dbReference type="PANTHER" id="PTHR43792">
    <property type="entry name" value="GNAT FAMILY, PUTATIVE (AFU_ORTHOLOGUE AFUA_3G00765)-RELATED-RELATED"/>
    <property type="match status" value="1"/>
</dbReference>
<protein>
    <submittedName>
        <fullName evidence="3">GNAT family N-acetyltransferase</fullName>
    </submittedName>
</protein>
<dbReference type="InterPro" id="IPR000182">
    <property type="entry name" value="GNAT_dom"/>
</dbReference>
<accession>A0A5N0TD93</accession>
<evidence type="ECO:0000256" key="1">
    <source>
        <dbReference type="SAM" id="MobiDB-lite"/>
    </source>
</evidence>
<sequence>MPAGSKPPVKSKACSYPGSRSRPFHVSSGPRQNSGSTVQSADGVTAGPDIVATTPRLRLREITRQDAAFILELVNQPDWLRHIGDRGVNNLAQAADYIETRMRSAYSSDGYGMYVVENLEDHMAIGLCGLVNRDWLPCPDLGFAILSRFHRRGFAIEASRAAVTLAWERFDLDHLVAVTTLQNTASQQLLGKLGFELRDQKFHTPENEYLYLYSLICDRA</sequence>
<feature type="domain" description="N-acetyltransferase" evidence="2">
    <location>
        <begin position="57"/>
        <end position="216"/>
    </location>
</feature>
<dbReference type="SUPFAM" id="SSF55729">
    <property type="entry name" value="Acyl-CoA N-acyltransferases (Nat)"/>
    <property type="match status" value="1"/>
</dbReference>
<dbReference type="EMBL" id="VYXP01000004">
    <property type="protein sequence ID" value="KAA9131826.1"/>
    <property type="molecule type" value="Genomic_DNA"/>
</dbReference>
<evidence type="ECO:0000313" key="3">
    <source>
        <dbReference type="EMBL" id="KAA9131826.1"/>
    </source>
</evidence>
<keyword evidence="3" id="KW-0808">Transferase</keyword>
<name>A0A5N0TD93_9GAMM</name>
<evidence type="ECO:0000313" key="4">
    <source>
        <dbReference type="Proteomes" id="UP000325372"/>
    </source>
</evidence>
<dbReference type="Pfam" id="PF13302">
    <property type="entry name" value="Acetyltransf_3"/>
    <property type="match status" value="1"/>
</dbReference>
<dbReference type="PROSITE" id="PS51186">
    <property type="entry name" value="GNAT"/>
    <property type="match status" value="1"/>
</dbReference>
<proteinExistence type="predicted"/>
<keyword evidence="4" id="KW-1185">Reference proteome</keyword>
<dbReference type="Gene3D" id="3.40.630.30">
    <property type="match status" value="1"/>
</dbReference>
<reference evidence="3 4" key="1">
    <citation type="submission" date="2019-09" db="EMBL/GenBank/DDBJ databases">
        <title>Wenzhouxiangella sp. Genome sequencing and assembly.</title>
        <authorList>
            <person name="Zhang R."/>
        </authorList>
    </citation>
    <scope>NUCLEOTIDE SEQUENCE [LARGE SCALE GENOMIC DNA]</scope>
    <source>
        <strain evidence="3 4">W260</strain>
    </source>
</reference>
<dbReference type="AlphaFoldDB" id="A0A5N0TD93"/>
<dbReference type="InterPro" id="IPR051531">
    <property type="entry name" value="N-acetyltransferase"/>
</dbReference>